<protein>
    <recommendedName>
        <fullName evidence="8">Centrosomal protein of 72 kDa</fullName>
    </recommendedName>
</protein>
<dbReference type="PROSITE" id="PS51450">
    <property type="entry name" value="LRR"/>
    <property type="match status" value="2"/>
</dbReference>
<dbReference type="InterPro" id="IPR055320">
    <property type="entry name" value="CEP72-like"/>
</dbReference>
<feature type="compositionally biased region" description="Basic and acidic residues" evidence="5">
    <location>
        <begin position="253"/>
        <end position="263"/>
    </location>
</feature>
<organism evidence="6 7">
    <name type="scientific">Mugilogobius chulae</name>
    <name type="common">yellowstripe goby</name>
    <dbReference type="NCBI Taxonomy" id="88201"/>
    <lineage>
        <taxon>Eukaryota</taxon>
        <taxon>Metazoa</taxon>
        <taxon>Chordata</taxon>
        <taxon>Craniata</taxon>
        <taxon>Vertebrata</taxon>
        <taxon>Euteleostomi</taxon>
        <taxon>Actinopterygii</taxon>
        <taxon>Neopterygii</taxon>
        <taxon>Teleostei</taxon>
        <taxon>Neoteleostei</taxon>
        <taxon>Acanthomorphata</taxon>
        <taxon>Gobiaria</taxon>
        <taxon>Gobiiformes</taxon>
        <taxon>Gobioidei</taxon>
        <taxon>Gobiidae</taxon>
        <taxon>Gobionellinae</taxon>
        <taxon>Mugilogobius</taxon>
    </lineage>
</organism>
<evidence type="ECO:0000256" key="5">
    <source>
        <dbReference type="SAM" id="MobiDB-lite"/>
    </source>
</evidence>
<keyword evidence="2" id="KW-0677">Repeat</keyword>
<comment type="caution">
    <text evidence="6">The sequence shown here is derived from an EMBL/GenBank/DDBJ whole genome shotgun (WGS) entry which is preliminary data.</text>
</comment>
<evidence type="ECO:0000256" key="2">
    <source>
        <dbReference type="ARBA" id="ARBA00022737"/>
    </source>
</evidence>
<evidence type="ECO:0000256" key="3">
    <source>
        <dbReference type="ARBA" id="ARBA00023054"/>
    </source>
</evidence>
<dbReference type="InterPro" id="IPR032675">
    <property type="entry name" value="LRR_dom_sf"/>
</dbReference>
<keyword evidence="7" id="KW-1185">Reference proteome</keyword>
<evidence type="ECO:0000313" key="6">
    <source>
        <dbReference type="EMBL" id="KAK7886404.1"/>
    </source>
</evidence>
<keyword evidence="1" id="KW-0433">Leucine-rich repeat</keyword>
<dbReference type="Pfam" id="PF14580">
    <property type="entry name" value="LRR_9"/>
    <property type="match status" value="1"/>
</dbReference>
<evidence type="ECO:0000313" key="7">
    <source>
        <dbReference type="Proteomes" id="UP001460270"/>
    </source>
</evidence>
<dbReference type="SUPFAM" id="SSF52058">
    <property type="entry name" value="L domain-like"/>
    <property type="match status" value="1"/>
</dbReference>
<dbReference type="InterPro" id="IPR001611">
    <property type="entry name" value="Leu-rich_rpt"/>
</dbReference>
<dbReference type="Proteomes" id="UP001460270">
    <property type="component" value="Unassembled WGS sequence"/>
</dbReference>
<sequence>MAAELIILSEQWIRDKLQLTHPCLGDVRSLSLPGTYEQKIQHLGSGLLSFIRLKSLDLSCNALVSIEGVQHLKTLERLILYYNAIPSLEELEVLYELPSLRELDVRLNPLTKIDPQYRPYIVHAMPKLRKLDGCPVRETDRKVGIMKFSSDDLPQKKNVCVKESPVKESPDKRTSSQRLALVDRICQRLSINKDSDDIVLNFATNFDDQNETYVHQEDKQKQRNFTEQRSSTPKLDIAKSILRHTIIGEYKEKSNMPQEKSKQNNETVSKVTERPKVSFGPYIEKTKPLFEKLKIKDSKHTRRQAKGHFTPNPDQIVHPDSCFSEIRPPSPCRLGANLSNPANPILHPPRLTYSSIHKRDEESSALQQEGKKKKGGYRKPLEMLLNLVDKHWRGERSLHQNNNFLSQAVQILSLMESSISSREAEIKNLRQQIDSLNSKATAKEEQHKTEIQTVSSQLDEAHATIGKLNEQLRIVLEENVSLQRQLIKLEKQYLKSMIKGSPRSQIQEAQIEVEDLRREIEILKEKVQKSEYSEIVK</sequence>
<evidence type="ECO:0000256" key="4">
    <source>
        <dbReference type="SAM" id="Coils"/>
    </source>
</evidence>
<dbReference type="EMBL" id="JBBPFD010000019">
    <property type="protein sequence ID" value="KAK7886404.1"/>
    <property type="molecule type" value="Genomic_DNA"/>
</dbReference>
<feature type="coiled-coil region" evidence="4">
    <location>
        <begin position="412"/>
        <end position="533"/>
    </location>
</feature>
<evidence type="ECO:0000256" key="1">
    <source>
        <dbReference type="ARBA" id="ARBA00022614"/>
    </source>
</evidence>
<feature type="region of interest" description="Disordered" evidence="5">
    <location>
        <begin position="298"/>
        <end position="318"/>
    </location>
</feature>
<gene>
    <name evidence="6" type="ORF">WMY93_026025</name>
</gene>
<name>A0AAW0MXV8_9GOBI</name>
<dbReference type="PANTHER" id="PTHR23311:SF5">
    <property type="entry name" value="CENTROSOMAL PROTEIN OF 72 KDA"/>
    <property type="match status" value="1"/>
</dbReference>
<dbReference type="AlphaFoldDB" id="A0AAW0MXV8"/>
<dbReference type="SMART" id="SM00365">
    <property type="entry name" value="LRR_SD22"/>
    <property type="match status" value="2"/>
</dbReference>
<dbReference type="Gene3D" id="3.80.10.10">
    <property type="entry name" value="Ribonuclease Inhibitor"/>
    <property type="match status" value="1"/>
</dbReference>
<evidence type="ECO:0008006" key="8">
    <source>
        <dbReference type="Google" id="ProtNLM"/>
    </source>
</evidence>
<accession>A0AAW0MXV8</accession>
<keyword evidence="3 4" id="KW-0175">Coiled coil</keyword>
<reference evidence="7" key="1">
    <citation type="submission" date="2024-04" db="EMBL/GenBank/DDBJ databases">
        <title>Salinicola lusitanus LLJ914,a marine bacterium isolated from the Okinawa Trough.</title>
        <authorList>
            <person name="Li J."/>
        </authorList>
    </citation>
    <scope>NUCLEOTIDE SEQUENCE [LARGE SCALE GENOMIC DNA]</scope>
</reference>
<proteinExistence type="predicted"/>
<dbReference type="PANTHER" id="PTHR23311">
    <property type="entry name" value="HEAT SHOCK REGULATED 2"/>
    <property type="match status" value="1"/>
</dbReference>
<feature type="region of interest" description="Disordered" evidence="5">
    <location>
        <begin position="253"/>
        <end position="273"/>
    </location>
</feature>